<protein>
    <submittedName>
        <fullName evidence="1">Uncharacterized protein</fullName>
    </submittedName>
</protein>
<keyword evidence="2" id="KW-1185">Reference proteome</keyword>
<dbReference type="Proteomes" id="UP000253729">
    <property type="component" value="Unassembled WGS sequence"/>
</dbReference>
<gene>
    <name evidence="1" type="ORF">BDQ94DRAFT_114851</name>
</gene>
<dbReference type="EMBL" id="KZ852037">
    <property type="protein sequence ID" value="RDH36578.1"/>
    <property type="molecule type" value="Genomic_DNA"/>
</dbReference>
<sequence>MDDALLSSRILRSYVLIWVHWPVKLMGEFSHSLTMGWEMLQYTLRVVDHIQVISPDDDDDDDVRDTKLYHGWSTLSHDSLCRKRALQILGQSSNCSSTIGCHCSR</sequence>
<name>A0A3F3QBN7_9EURO</name>
<dbReference type="AlphaFoldDB" id="A0A3F3QBN7"/>
<dbReference type="RefSeq" id="XP_026629600.1">
    <property type="nucleotide sequence ID" value="XM_026763639.1"/>
</dbReference>
<evidence type="ECO:0000313" key="1">
    <source>
        <dbReference type="EMBL" id="RDH36578.1"/>
    </source>
</evidence>
<organism evidence="1 2">
    <name type="scientific">Aspergillus welwitschiae</name>
    <dbReference type="NCBI Taxonomy" id="1341132"/>
    <lineage>
        <taxon>Eukaryota</taxon>
        <taxon>Fungi</taxon>
        <taxon>Dikarya</taxon>
        <taxon>Ascomycota</taxon>
        <taxon>Pezizomycotina</taxon>
        <taxon>Eurotiomycetes</taxon>
        <taxon>Eurotiomycetidae</taxon>
        <taxon>Eurotiales</taxon>
        <taxon>Aspergillaceae</taxon>
        <taxon>Aspergillus</taxon>
        <taxon>Aspergillus subgen. Circumdati</taxon>
    </lineage>
</organism>
<proteinExistence type="predicted"/>
<reference evidence="1 2" key="1">
    <citation type="submission" date="2018-07" db="EMBL/GenBank/DDBJ databases">
        <title>The genomes of Aspergillus section Nigri reveals drivers in fungal speciation.</title>
        <authorList>
            <consortium name="DOE Joint Genome Institute"/>
            <person name="Vesth T.C."/>
            <person name="Nybo J."/>
            <person name="Theobald S."/>
            <person name="Brandl J."/>
            <person name="Frisvad J.C."/>
            <person name="Nielsen K.F."/>
            <person name="Lyhne E.K."/>
            <person name="Kogle M.E."/>
            <person name="Kuo A."/>
            <person name="Riley R."/>
            <person name="Clum A."/>
            <person name="Nolan M."/>
            <person name="Lipzen A."/>
            <person name="Salamov A."/>
            <person name="Henrissat B."/>
            <person name="Wiebenga A."/>
            <person name="De vries R.P."/>
            <person name="Grigoriev I.V."/>
            <person name="Mortensen U.H."/>
            <person name="Andersen M.R."/>
            <person name="Baker S.E."/>
        </authorList>
    </citation>
    <scope>NUCLEOTIDE SEQUENCE [LARGE SCALE GENOMIC DNA]</scope>
    <source>
        <strain evidence="1 2">CBS 139.54b</strain>
    </source>
</reference>
<dbReference type="GeneID" id="38131995"/>
<accession>A0A3F3QBN7</accession>
<evidence type="ECO:0000313" key="2">
    <source>
        <dbReference type="Proteomes" id="UP000253729"/>
    </source>
</evidence>